<evidence type="ECO:0000256" key="2">
    <source>
        <dbReference type="SAM" id="SignalP"/>
    </source>
</evidence>
<protein>
    <submittedName>
        <fullName evidence="3">Uncharacterized protein</fullName>
    </submittedName>
</protein>
<feature type="chain" id="PRO_5043540849" evidence="2">
    <location>
        <begin position="27"/>
        <end position="120"/>
    </location>
</feature>
<feature type="signal peptide" evidence="2">
    <location>
        <begin position="1"/>
        <end position="26"/>
    </location>
</feature>
<dbReference type="AlphaFoldDB" id="A0AAV7DVT4"/>
<dbReference type="EMBL" id="JAINDJ010000008">
    <property type="protein sequence ID" value="KAG9440369.1"/>
    <property type="molecule type" value="Genomic_DNA"/>
</dbReference>
<dbReference type="GO" id="GO:0045087">
    <property type="term" value="P:innate immune response"/>
    <property type="evidence" value="ECO:0007669"/>
    <property type="project" value="InterPro"/>
</dbReference>
<sequence length="120" mass="12274">MAGTGRFSASELRRLLLLVLVGFLVSLPSDRVLVRARPMNHFVSELTTLADESSTAGSSLSDGCEGGGLLLGGAGVAYVDTLRAIKNPGPSPRGDGHNFTTVDTLGGIDEAGQSPKGPGH</sequence>
<proteinExistence type="predicted"/>
<dbReference type="Proteomes" id="UP000825729">
    <property type="component" value="Unassembled WGS sequence"/>
</dbReference>
<dbReference type="InterPro" id="IPR044700">
    <property type="entry name" value="PIP2/PIPL1"/>
</dbReference>
<name>A0AAV7DVT4_ARIFI</name>
<keyword evidence="2" id="KW-0732">Signal</keyword>
<organism evidence="3 4">
    <name type="scientific">Aristolochia fimbriata</name>
    <name type="common">White veined hardy Dutchman's pipe vine</name>
    <dbReference type="NCBI Taxonomy" id="158543"/>
    <lineage>
        <taxon>Eukaryota</taxon>
        <taxon>Viridiplantae</taxon>
        <taxon>Streptophyta</taxon>
        <taxon>Embryophyta</taxon>
        <taxon>Tracheophyta</taxon>
        <taxon>Spermatophyta</taxon>
        <taxon>Magnoliopsida</taxon>
        <taxon>Magnoliidae</taxon>
        <taxon>Piperales</taxon>
        <taxon>Aristolochiaceae</taxon>
        <taxon>Aristolochia</taxon>
    </lineage>
</organism>
<comment type="caution">
    <text evidence="3">The sequence shown here is derived from an EMBL/GenBank/DDBJ whole genome shotgun (WGS) entry which is preliminary data.</text>
</comment>
<reference evidence="3 4" key="1">
    <citation type="submission" date="2021-07" db="EMBL/GenBank/DDBJ databases">
        <title>The Aristolochia fimbriata genome: insights into angiosperm evolution, floral development and chemical biosynthesis.</title>
        <authorList>
            <person name="Jiao Y."/>
        </authorList>
    </citation>
    <scope>NUCLEOTIDE SEQUENCE [LARGE SCALE GENOMIC DNA]</scope>
    <source>
        <strain evidence="3">IBCAS-2021</strain>
        <tissue evidence="3">Leaf</tissue>
    </source>
</reference>
<feature type="region of interest" description="Disordered" evidence="1">
    <location>
        <begin position="87"/>
        <end position="120"/>
    </location>
</feature>
<evidence type="ECO:0000256" key="1">
    <source>
        <dbReference type="SAM" id="MobiDB-lite"/>
    </source>
</evidence>
<dbReference type="GO" id="GO:0050793">
    <property type="term" value="P:regulation of developmental process"/>
    <property type="evidence" value="ECO:0007669"/>
    <property type="project" value="InterPro"/>
</dbReference>
<dbReference type="PANTHER" id="PTHR34663">
    <property type="entry name" value="OS06G0637400 PROTEIN"/>
    <property type="match status" value="1"/>
</dbReference>
<evidence type="ECO:0000313" key="3">
    <source>
        <dbReference type="EMBL" id="KAG9440369.1"/>
    </source>
</evidence>
<gene>
    <name evidence="3" type="ORF">H6P81_020534</name>
</gene>
<evidence type="ECO:0000313" key="4">
    <source>
        <dbReference type="Proteomes" id="UP000825729"/>
    </source>
</evidence>
<dbReference type="PANTHER" id="PTHR34663:SF9">
    <property type="entry name" value="OS06G0637400 PROTEIN"/>
    <property type="match status" value="1"/>
</dbReference>
<keyword evidence="4" id="KW-1185">Reference proteome</keyword>
<accession>A0AAV7DVT4</accession>